<dbReference type="PANTHER" id="PTHR47359:SF3">
    <property type="entry name" value="NLP_P60 DOMAIN-CONTAINING PROTEIN-RELATED"/>
    <property type="match status" value="1"/>
</dbReference>
<evidence type="ECO:0000256" key="7">
    <source>
        <dbReference type="SAM" id="SignalP"/>
    </source>
</evidence>
<evidence type="ECO:0000259" key="8">
    <source>
        <dbReference type="PROSITE" id="PS51935"/>
    </source>
</evidence>
<comment type="similarity">
    <text evidence="1">Belongs to the peptidase C40 family.</text>
</comment>
<dbReference type="Pfam" id="PF24568">
    <property type="entry name" value="CC_PcsB"/>
    <property type="match status" value="1"/>
</dbReference>
<name>A0A1M6QIZ0_9CLOT</name>
<dbReference type="GO" id="GO:0006508">
    <property type="term" value="P:proteolysis"/>
    <property type="evidence" value="ECO:0007669"/>
    <property type="project" value="UniProtKB-KW"/>
</dbReference>
<dbReference type="RefSeq" id="WP_072990672.1">
    <property type="nucleotide sequence ID" value="NZ_FQZB01000014.1"/>
</dbReference>
<evidence type="ECO:0000256" key="6">
    <source>
        <dbReference type="SAM" id="Coils"/>
    </source>
</evidence>
<proteinExistence type="inferred from homology"/>
<sequence length="407" mass="45389">MRKKITSLVLAISLIFGTGIKVSATPLTDEQEKQKVEETKKLDDVNSKIKGLQKQMDDLTDQLELVYSEIEKNNNEIEKYKNEIKLTEKQVDKLKVELKEKENILGDRIKSLSKTRGVENYLCVLLSATSVSDLISKFEAVEKVINLDNKIIGDLNSKKGELDDKIKKLNVKNEELDKLNNENKAKIEEFNKRKAEEQPMIDQLNAEKSKIEVNLEGVERPMVQPLIDAVNNSNSSINDLKNVRDALRNIRTQIKSPAVETDVVNAIEKAKSIIQQSERTEMLSRGGAGNASSNAILNYASQFVGRRYVTGGNGPDSFDCSGFTAYVFGHFGYGLPRTTYTQINQGTPISYNELQPGDLVFERGSASAPGHVAIYWGNGQVIHAANSREGVVVGPIYHYVAARRVLR</sequence>
<dbReference type="InterPro" id="IPR051794">
    <property type="entry name" value="PG_Endopeptidase_C40"/>
</dbReference>
<evidence type="ECO:0000256" key="5">
    <source>
        <dbReference type="ARBA" id="ARBA00022807"/>
    </source>
</evidence>
<accession>A0A1M6QIZ0</accession>
<keyword evidence="5" id="KW-0788">Thiol protease</keyword>
<dbReference type="AlphaFoldDB" id="A0A1M6QIZ0"/>
<keyword evidence="3 7" id="KW-0732">Signal</keyword>
<evidence type="ECO:0000256" key="3">
    <source>
        <dbReference type="ARBA" id="ARBA00022729"/>
    </source>
</evidence>
<feature type="domain" description="NlpC/P60" evidence="8">
    <location>
        <begin position="290"/>
        <end position="407"/>
    </location>
</feature>
<dbReference type="InterPro" id="IPR000064">
    <property type="entry name" value="NLP_P60_dom"/>
</dbReference>
<dbReference type="Proteomes" id="UP000184310">
    <property type="component" value="Unassembled WGS sequence"/>
</dbReference>
<keyword evidence="10" id="KW-1185">Reference proteome</keyword>
<dbReference type="InterPro" id="IPR038765">
    <property type="entry name" value="Papain-like_cys_pep_sf"/>
</dbReference>
<dbReference type="OrthoDB" id="9808890at2"/>
<keyword evidence="4 9" id="KW-0378">Hydrolase</keyword>
<dbReference type="Pfam" id="PF00877">
    <property type="entry name" value="NLPC_P60"/>
    <property type="match status" value="1"/>
</dbReference>
<feature type="signal peptide" evidence="7">
    <location>
        <begin position="1"/>
        <end position="24"/>
    </location>
</feature>
<evidence type="ECO:0000256" key="2">
    <source>
        <dbReference type="ARBA" id="ARBA00022670"/>
    </source>
</evidence>
<keyword evidence="2" id="KW-0645">Protease</keyword>
<keyword evidence="6" id="KW-0175">Coiled coil</keyword>
<organism evidence="9 10">
    <name type="scientific">Clostridium cavendishii DSM 21758</name>
    <dbReference type="NCBI Taxonomy" id="1121302"/>
    <lineage>
        <taxon>Bacteria</taxon>
        <taxon>Bacillati</taxon>
        <taxon>Bacillota</taxon>
        <taxon>Clostridia</taxon>
        <taxon>Eubacteriales</taxon>
        <taxon>Clostridiaceae</taxon>
        <taxon>Clostridium</taxon>
    </lineage>
</organism>
<dbReference type="GO" id="GO:0008234">
    <property type="term" value="F:cysteine-type peptidase activity"/>
    <property type="evidence" value="ECO:0007669"/>
    <property type="project" value="UniProtKB-KW"/>
</dbReference>
<dbReference type="Gene3D" id="6.10.250.3150">
    <property type="match status" value="1"/>
</dbReference>
<dbReference type="Gene3D" id="3.90.1720.10">
    <property type="entry name" value="endopeptidase domain like (from Nostoc punctiforme)"/>
    <property type="match status" value="1"/>
</dbReference>
<evidence type="ECO:0000256" key="4">
    <source>
        <dbReference type="ARBA" id="ARBA00022801"/>
    </source>
</evidence>
<dbReference type="PROSITE" id="PS51935">
    <property type="entry name" value="NLPC_P60"/>
    <property type="match status" value="1"/>
</dbReference>
<evidence type="ECO:0000256" key="1">
    <source>
        <dbReference type="ARBA" id="ARBA00007074"/>
    </source>
</evidence>
<evidence type="ECO:0000313" key="10">
    <source>
        <dbReference type="Proteomes" id="UP000184310"/>
    </source>
</evidence>
<feature type="chain" id="PRO_5012070653" evidence="7">
    <location>
        <begin position="25"/>
        <end position="407"/>
    </location>
</feature>
<gene>
    <name evidence="9" type="ORF">SAMN02745163_03418</name>
</gene>
<dbReference type="SUPFAM" id="SSF54001">
    <property type="entry name" value="Cysteine proteinases"/>
    <property type="match status" value="1"/>
</dbReference>
<dbReference type="STRING" id="1121302.SAMN02745163_03418"/>
<reference evidence="9 10" key="1">
    <citation type="submission" date="2016-11" db="EMBL/GenBank/DDBJ databases">
        <authorList>
            <person name="Jaros S."/>
            <person name="Januszkiewicz K."/>
            <person name="Wedrychowicz H."/>
        </authorList>
    </citation>
    <scope>NUCLEOTIDE SEQUENCE [LARGE SCALE GENOMIC DNA]</scope>
    <source>
        <strain evidence="9 10">DSM 21758</strain>
    </source>
</reference>
<feature type="coiled-coil region" evidence="6">
    <location>
        <begin position="35"/>
        <end position="104"/>
    </location>
</feature>
<dbReference type="EMBL" id="FQZB01000014">
    <property type="protein sequence ID" value="SHK20166.1"/>
    <property type="molecule type" value="Genomic_DNA"/>
</dbReference>
<dbReference type="PANTHER" id="PTHR47359">
    <property type="entry name" value="PEPTIDOGLYCAN DL-ENDOPEPTIDASE CWLO"/>
    <property type="match status" value="1"/>
</dbReference>
<protein>
    <submittedName>
        <fullName evidence="9">N-terminal domain of peptidoglycan hydrolase CwlO-containing protein</fullName>
    </submittedName>
</protein>
<feature type="coiled-coil region" evidence="6">
    <location>
        <begin position="159"/>
        <end position="196"/>
    </location>
</feature>
<evidence type="ECO:0000313" key="9">
    <source>
        <dbReference type="EMBL" id="SHK20166.1"/>
    </source>
</evidence>
<dbReference type="InterPro" id="IPR057309">
    <property type="entry name" value="PcsB_CC"/>
</dbReference>